<name>A0ABT2ZNI0_9RHOB</name>
<comment type="caution">
    <text evidence="1">The sequence shown here is derived from an EMBL/GenBank/DDBJ whole genome shotgun (WGS) entry which is preliminary data.</text>
</comment>
<dbReference type="EMBL" id="JAOWKZ010000002">
    <property type="protein sequence ID" value="MCV2872617.1"/>
    <property type="molecule type" value="Genomic_DNA"/>
</dbReference>
<reference evidence="1 2" key="1">
    <citation type="submission" date="2022-10" db="EMBL/GenBank/DDBJ databases">
        <title>Defluviimonas sp. nov., isolated from ocean surface sediments.</title>
        <authorList>
            <person name="He W."/>
            <person name="Wang L."/>
            <person name="Zhang D.-F."/>
        </authorList>
    </citation>
    <scope>NUCLEOTIDE SEQUENCE [LARGE SCALE GENOMIC DNA]</scope>
    <source>
        <strain evidence="1 2">WL0050</strain>
    </source>
</reference>
<keyword evidence="2" id="KW-1185">Reference proteome</keyword>
<accession>A0ABT2ZNI0</accession>
<organism evidence="1 2">
    <name type="scientific">Albidovulum litorale</name>
    <dbReference type="NCBI Taxonomy" id="2984134"/>
    <lineage>
        <taxon>Bacteria</taxon>
        <taxon>Pseudomonadati</taxon>
        <taxon>Pseudomonadota</taxon>
        <taxon>Alphaproteobacteria</taxon>
        <taxon>Rhodobacterales</taxon>
        <taxon>Paracoccaceae</taxon>
        <taxon>Albidovulum</taxon>
    </lineage>
</organism>
<evidence type="ECO:0000313" key="1">
    <source>
        <dbReference type="EMBL" id="MCV2872617.1"/>
    </source>
</evidence>
<gene>
    <name evidence="1" type="ORF">OEZ71_09930</name>
</gene>
<dbReference type="RefSeq" id="WP_263739797.1">
    <property type="nucleotide sequence ID" value="NZ_JAOWKZ010000002.1"/>
</dbReference>
<proteinExistence type="predicted"/>
<sequence length="50" mass="5309">MTRIANAIRIATGHFIENLSPVPPQLIALASATRDCAPGLPNPFAVRRLG</sequence>
<dbReference type="Proteomes" id="UP001652564">
    <property type="component" value="Unassembled WGS sequence"/>
</dbReference>
<evidence type="ECO:0000313" key="2">
    <source>
        <dbReference type="Proteomes" id="UP001652564"/>
    </source>
</evidence>
<protein>
    <submittedName>
        <fullName evidence="1">Uncharacterized protein</fullName>
    </submittedName>
</protein>